<keyword evidence="3" id="KW-1185">Reference proteome</keyword>
<sequence length="163" mass="18727">MGQRRGELSLQQIQQAYRQRFDLEHFFRFSKHHLLLDRFQTPELTHEEHWWPLVCLAYVQLWLAAPLASDRPRPWERGRPKPLADTRLSPARVQRDFAHLIRPIGTPAHAPNASCGPARALRDLWTTHGPSRRVRGRLASLRPGAAHRLPTLSGLAHTTPQAK</sequence>
<dbReference type="EMBL" id="VWXX01000014">
    <property type="protein sequence ID" value="KAA6184943.1"/>
    <property type="molecule type" value="Genomic_DNA"/>
</dbReference>
<organism evidence="2 3">
    <name type="scientific">Thiohalocapsa marina</name>
    <dbReference type="NCBI Taxonomy" id="424902"/>
    <lineage>
        <taxon>Bacteria</taxon>
        <taxon>Pseudomonadati</taxon>
        <taxon>Pseudomonadota</taxon>
        <taxon>Gammaproteobacteria</taxon>
        <taxon>Chromatiales</taxon>
        <taxon>Chromatiaceae</taxon>
        <taxon>Thiohalocapsa</taxon>
    </lineage>
</organism>
<dbReference type="Proteomes" id="UP000322981">
    <property type="component" value="Unassembled WGS sequence"/>
</dbReference>
<dbReference type="OrthoDB" id="3339508at2"/>
<evidence type="ECO:0000313" key="2">
    <source>
        <dbReference type="EMBL" id="KAA6184943.1"/>
    </source>
</evidence>
<comment type="caution">
    <text evidence="2">The sequence shown here is derived from an EMBL/GenBank/DDBJ whole genome shotgun (WGS) entry which is preliminary data.</text>
</comment>
<dbReference type="AlphaFoldDB" id="A0A5M8FJ32"/>
<dbReference type="Pfam" id="PF01609">
    <property type="entry name" value="DDE_Tnp_1"/>
    <property type="match status" value="1"/>
</dbReference>
<reference evidence="2 3" key="1">
    <citation type="submission" date="2019-09" db="EMBL/GenBank/DDBJ databases">
        <title>Whole-genome sequence of the purple sulfur bacterium Thiohalocapsa marina DSM 19078.</title>
        <authorList>
            <person name="Kyndt J.A."/>
            <person name="Meyer T.E."/>
        </authorList>
    </citation>
    <scope>NUCLEOTIDE SEQUENCE [LARGE SCALE GENOMIC DNA]</scope>
    <source>
        <strain evidence="2 3">DSM 19078</strain>
    </source>
</reference>
<dbReference type="GO" id="GO:0006313">
    <property type="term" value="P:DNA transposition"/>
    <property type="evidence" value="ECO:0007669"/>
    <property type="project" value="InterPro"/>
</dbReference>
<dbReference type="InterPro" id="IPR012337">
    <property type="entry name" value="RNaseH-like_sf"/>
</dbReference>
<dbReference type="GO" id="GO:0004803">
    <property type="term" value="F:transposase activity"/>
    <property type="evidence" value="ECO:0007669"/>
    <property type="project" value="InterPro"/>
</dbReference>
<dbReference type="InterPro" id="IPR002559">
    <property type="entry name" value="Transposase_11"/>
</dbReference>
<feature type="domain" description="Transposase IS4-like" evidence="1">
    <location>
        <begin position="7"/>
        <end position="59"/>
    </location>
</feature>
<evidence type="ECO:0000259" key="1">
    <source>
        <dbReference type="Pfam" id="PF01609"/>
    </source>
</evidence>
<protein>
    <submittedName>
        <fullName evidence="2">Transposase</fullName>
    </submittedName>
</protein>
<accession>A0A5M8FJ32</accession>
<name>A0A5M8FJ32_9GAMM</name>
<dbReference type="RefSeq" id="WP_150093090.1">
    <property type="nucleotide sequence ID" value="NZ_JBFUOH010000006.1"/>
</dbReference>
<dbReference type="GO" id="GO:0003677">
    <property type="term" value="F:DNA binding"/>
    <property type="evidence" value="ECO:0007669"/>
    <property type="project" value="InterPro"/>
</dbReference>
<dbReference type="SUPFAM" id="SSF53098">
    <property type="entry name" value="Ribonuclease H-like"/>
    <property type="match status" value="1"/>
</dbReference>
<proteinExistence type="predicted"/>
<gene>
    <name evidence="2" type="ORF">F2Q65_10410</name>
</gene>
<evidence type="ECO:0000313" key="3">
    <source>
        <dbReference type="Proteomes" id="UP000322981"/>
    </source>
</evidence>